<dbReference type="Gene3D" id="3.30.1490.100">
    <property type="entry name" value="DNA polymerase, Y-family, little finger domain"/>
    <property type="match status" value="1"/>
</dbReference>
<dbReference type="GO" id="GO:0006261">
    <property type="term" value="P:DNA-templated DNA replication"/>
    <property type="evidence" value="ECO:0007669"/>
    <property type="project" value="UniProtKB-UniRule"/>
</dbReference>
<evidence type="ECO:0000313" key="6">
    <source>
        <dbReference type="Proteomes" id="UP000306912"/>
    </source>
</evidence>
<dbReference type="CDD" id="cd03586">
    <property type="entry name" value="PolY_Pol_IV_kappa"/>
    <property type="match status" value="1"/>
</dbReference>
<dbReference type="PANTHER" id="PTHR11076:SF33">
    <property type="entry name" value="DNA POLYMERASE KAPPA"/>
    <property type="match status" value="1"/>
</dbReference>
<dbReference type="Gene3D" id="1.10.150.20">
    <property type="entry name" value="5' to 3' exonuclease, C-terminal subdomain"/>
    <property type="match status" value="1"/>
</dbReference>
<dbReference type="SUPFAM" id="SSF56672">
    <property type="entry name" value="DNA/RNA polymerases"/>
    <property type="match status" value="1"/>
</dbReference>
<keyword evidence="6" id="KW-1185">Reference proteome</keyword>
<dbReference type="InterPro" id="IPR024728">
    <property type="entry name" value="PolY_HhH_motif"/>
</dbReference>
<dbReference type="InterPro" id="IPR017961">
    <property type="entry name" value="DNA_pol_Y-fam_little_finger"/>
</dbReference>
<keyword evidence="3 5" id="KW-0548">Nucleotidyltransferase</keyword>
<dbReference type="NCBIfam" id="NF002677">
    <property type="entry name" value="PRK02406.1"/>
    <property type="match status" value="1"/>
</dbReference>
<dbReference type="Pfam" id="PF11798">
    <property type="entry name" value="IMS_HHH"/>
    <property type="match status" value="1"/>
</dbReference>
<evidence type="ECO:0000256" key="2">
    <source>
        <dbReference type="ARBA" id="ARBA00022457"/>
    </source>
</evidence>
<dbReference type="PROSITE" id="PS50173">
    <property type="entry name" value="UMUC"/>
    <property type="match status" value="1"/>
</dbReference>
<feature type="active site" evidence="3">
    <location>
        <position position="105"/>
    </location>
</feature>
<dbReference type="InterPro" id="IPR001126">
    <property type="entry name" value="UmuC"/>
</dbReference>
<feature type="binding site" evidence="3">
    <location>
        <position position="10"/>
    </location>
    <ligand>
        <name>Mg(2+)</name>
        <dbReference type="ChEBI" id="CHEBI:18420"/>
    </ligand>
</feature>
<evidence type="ECO:0000256" key="3">
    <source>
        <dbReference type="HAMAP-Rule" id="MF_01113"/>
    </source>
</evidence>
<keyword evidence="3" id="KW-0479">Metal-binding</keyword>
<evidence type="ECO:0000256" key="1">
    <source>
        <dbReference type="ARBA" id="ARBA00010945"/>
    </source>
</evidence>
<comment type="subcellular location">
    <subcellularLocation>
        <location evidence="3">Cytoplasm</location>
    </subcellularLocation>
</comment>
<proteinExistence type="inferred from homology"/>
<comment type="function">
    <text evidence="3">Poorly processive, error-prone DNA polymerase involved in untargeted mutagenesis. Copies undamaged DNA at stalled replication forks, which arise in vivo from mismatched or misaligned primer ends. These misaligned primers can be extended by PolIV. Exhibits no 3'-5' exonuclease (proofreading) activity. May be involved in translesional synthesis, in conjunction with the beta clamp from PolIII.</text>
</comment>
<dbReference type="GO" id="GO:0006281">
    <property type="term" value="P:DNA repair"/>
    <property type="evidence" value="ECO:0007669"/>
    <property type="project" value="UniProtKB-UniRule"/>
</dbReference>
<comment type="similarity">
    <text evidence="1 3">Belongs to the DNA polymerase type-Y family.</text>
</comment>
<dbReference type="GO" id="GO:0000287">
    <property type="term" value="F:magnesium ion binding"/>
    <property type="evidence" value="ECO:0007669"/>
    <property type="project" value="UniProtKB-UniRule"/>
</dbReference>
<dbReference type="InterPro" id="IPR043128">
    <property type="entry name" value="Rev_trsase/Diguanyl_cyclase"/>
</dbReference>
<dbReference type="EMBL" id="VBWP01000004">
    <property type="protein sequence ID" value="TLG74222.1"/>
    <property type="molecule type" value="Genomic_DNA"/>
</dbReference>
<dbReference type="SUPFAM" id="SSF100879">
    <property type="entry name" value="Lesion bypass DNA polymerase (Y-family), little finger domain"/>
    <property type="match status" value="1"/>
</dbReference>
<dbReference type="HAMAP" id="MF_01113">
    <property type="entry name" value="DNApol_IV"/>
    <property type="match status" value="1"/>
</dbReference>
<gene>
    <name evidence="3" type="primary">dinB</name>
    <name evidence="5" type="ORF">FEZ08_05815</name>
</gene>
<dbReference type="Pfam" id="PF00817">
    <property type="entry name" value="IMS"/>
    <property type="match status" value="1"/>
</dbReference>
<dbReference type="InterPro" id="IPR050116">
    <property type="entry name" value="DNA_polymerase-Y"/>
</dbReference>
<accession>A0A5R8QCJ3</accession>
<keyword evidence="3" id="KW-0234">DNA repair</keyword>
<dbReference type="GO" id="GO:0042276">
    <property type="term" value="P:error-prone translesion synthesis"/>
    <property type="evidence" value="ECO:0007669"/>
    <property type="project" value="TreeGrafter"/>
</dbReference>
<feature type="site" description="Substrate discrimination" evidence="3">
    <location>
        <position position="15"/>
    </location>
</feature>
<evidence type="ECO:0000259" key="4">
    <source>
        <dbReference type="PROSITE" id="PS50173"/>
    </source>
</evidence>
<keyword evidence="2 3" id="KW-0515">Mutator protein</keyword>
<keyword evidence="3 5" id="KW-0808">Transferase</keyword>
<protein>
    <recommendedName>
        <fullName evidence="3">DNA polymerase IV</fullName>
        <shortName evidence="3">Pol IV</shortName>
        <ecNumber evidence="3">2.7.7.7</ecNumber>
    </recommendedName>
</protein>
<dbReference type="InterPro" id="IPR022880">
    <property type="entry name" value="DNApol_IV"/>
</dbReference>
<evidence type="ECO:0000313" key="5">
    <source>
        <dbReference type="EMBL" id="TLG74222.1"/>
    </source>
</evidence>
<comment type="subunit">
    <text evidence="3">Monomer.</text>
</comment>
<dbReference type="GO" id="GO:0003684">
    <property type="term" value="F:damaged DNA binding"/>
    <property type="evidence" value="ECO:0007669"/>
    <property type="project" value="InterPro"/>
</dbReference>
<feature type="domain" description="UmuC" evidence="4">
    <location>
        <begin position="6"/>
        <end position="186"/>
    </location>
</feature>
<keyword evidence="3" id="KW-0963">Cytoplasm</keyword>
<dbReference type="Proteomes" id="UP000306912">
    <property type="component" value="Unassembled WGS sequence"/>
</dbReference>
<dbReference type="Gene3D" id="3.40.1170.60">
    <property type="match status" value="1"/>
</dbReference>
<comment type="cofactor">
    <cofactor evidence="3">
        <name>Mg(2+)</name>
        <dbReference type="ChEBI" id="CHEBI:18420"/>
    </cofactor>
    <text evidence="3">Binds 2 magnesium ions per subunit.</text>
</comment>
<keyword evidence="3" id="KW-0238">DNA-binding</keyword>
<sequence>MQNRIIFHIDMNSFFASCEVANHPELVGKPVVVGGASRRSVVLAATYEARKFGIHSGMPMYQALRRCPHLVIQSSHFQLYRDYSKRLMKLLQTYEVPIEQASIDEAYVDFTAKQVELGNIETFAKTLQQRIYDELGLPNSIGISYNKFLAKMASDMKKPMGITVIRRKDIPTKIWPLEIGEMFGVGKKSAAKLRTLGIKTIGDFAQIDAKKLEIAFSDMTISQQAYARGEDSRIVDGERHKAQSIGHSITFESDKDNEDELLEVMERLLDQVLARMEKQDQKAKTIQITIRNSYFKTQNRSYTLHEYSNNKKEIWEVVSRLFFNAWDGEPLRLIGVALTQFIAKEEATEQMNLFYQPEGIEQIEKRNKVLHKLQNKFGDETITTARKLKGRKKDDTSRD</sequence>
<dbReference type="RefSeq" id="WP_138190774.1">
    <property type="nucleotide sequence ID" value="NZ_VBWP01000004.1"/>
</dbReference>
<keyword evidence="3" id="KW-0227">DNA damage</keyword>
<dbReference type="GO" id="GO:0005829">
    <property type="term" value="C:cytosol"/>
    <property type="evidence" value="ECO:0007669"/>
    <property type="project" value="TreeGrafter"/>
</dbReference>
<keyword evidence="3" id="KW-0235">DNA replication</keyword>
<dbReference type="InterPro" id="IPR036775">
    <property type="entry name" value="DNA_pol_Y-fam_lit_finger_sf"/>
</dbReference>
<dbReference type="OrthoDB" id="9808813at2"/>
<dbReference type="EC" id="2.7.7.7" evidence="3"/>
<dbReference type="PANTHER" id="PTHR11076">
    <property type="entry name" value="DNA REPAIR POLYMERASE UMUC / TRANSFERASE FAMILY MEMBER"/>
    <property type="match status" value="1"/>
</dbReference>
<dbReference type="InParanoid" id="A0A5R8QCJ3"/>
<dbReference type="AlphaFoldDB" id="A0A5R8QCJ3"/>
<comment type="catalytic activity">
    <reaction evidence="3">
        <text>DNA(n) + a 2'-deoxyribonucleoside 5'-triphosphate = DNA(n+1) + diphosphate</text>
        <dbReference type="Rhea" id="RHEA:22508"/>
        <dbReference type="Rhea" id="RHEA-COMP:17339"/>
        <dbReference type="Rhea" id="RHEA-COMP:17340"/>
        <dbReference type="ChEBI" id="CHEBI:33019"/>
        <dbReference type="ChEBI" id="CHEBI:61560"/>
        <dbReference type="ChEBI" id="CHEBI:173112"/>
        <dbReference type="EC" id="2.7.7.7"/>
    </reaction>
</comment>
<keyword evidence="3" id="KW-0460">Magnesium</keyword>
<name>A0A5R8QCJ3_9FIRM</name>
<comment type="caution">
    <text evidence="5">The sequence shown here is derived from an EMBL/GenBank/DDBJ whole genome shotgun (WGS) entry which is preliminary data.</text>
</comment>
<reference evidence="5 6" key="1">
    <citation type="submission" date="2019-05" db="EMBL/GenBank/DDBJ databases">
        <title>Culicoidintestinum kansasii gen. nov., sp. nov. from the gastrointestinal tract of the biting midge, Culicoides sonorensis.</title>
        <authorList>
            <person name="Neupane S."/>
            <person name="Ghosh A."/>
            <person name="Gunther S."/>
            <person name="Martin K."/>
            <person name="Zurek L."/>
        </authorList>
    </citation>
    <scope>NUCLEOTIDE SEQUENCE [LARGE SCALE GENOMIC DNA]</scope>
    <source>
        <strain evidence="5 6">CS-1</strain>
    </source>
</reference>
<dbReference type="FunCoup" id="A0A5R8QCJ3">
    <property type="interactions" value="345"/>
</dbReference>
<keyword evidence="3" id="KW-0239">DNA-directed DNA polymerase</keyword>
<dbReference type="InterPro" id="IPR043502">
    <property type="entry name" value="DNA/RNA_pol_sf"/>
</dbReference>
<dbReference type="Gene3D" id="3.30.70.270">
    <property type="match status" value="1"/>
</dbReference>
<organism evidence="5 6">
    <name type="scientific">Culicoidibacter larvae</name>
    <dbReference type="NCBI Taxonomy" id="2579976"/>
    <lineage>
        <taxon>Bacteria</taxon>
        <taxon>Bacillati</taxon>
        <taxon>Bacillota</taxon>
        <taxon>Culicoidibacteria</taxon>
        <taxon>Culicoidibacterales</taxon>
        <taxon>Culicoidibacteraceae</taxon>
        <taxon>Culicoidibacter</taxon>
    </lineage>
</organism>
<dbReference type="NCBIfam" id="NF002492">
    <property type="entry name" value="PRK01810.1"/>
    <property type="match status" value="1"/>
</dbReference>
<feature type="binding site" evidence="3">
    <location>
        <position position="104"/>
    </location>
    <ligand>
        <name>Mg(2+)</name>
        <dbReference type="ChEBI" id="CHEBI:18420"/>
    </ligand>
</feature>
<dbReference type="GO" id="GO:0009432">
    <property type="term" value="P:SOS response"/>
    <property type="evidence" value="ECO:0007669"/>
    <property type="project" value="TreeGrafter"/>
</dbReference>
<dbReference type="Pfam" id="PF11799">
    <property type="entry name" value="IMS_C"/>
    <property type="match status" value="1"/>
</dbReference>
<dbReference type="GO" id="GO:0003887">
    <property type="term" value="F:DNA-directed DNA polymerase activity"/>
    <property type="evidence" value="ECO:0007669"/>
    <property type="project" value="UniProtKB-UniRule"/>
</dbReference>